<accession>A0A8D6PP49</accession>
<keyword evidence="2" id="KW-1185">Reference proteome</keyword>
<protein>
    <submittedName>
        <fullName evidence="1">Uncharacterized protein</fullName>
    </submittedName>
</protein>
<dbReference type="RefSeq" id="WP_214400065.1">
    <property type="nucleotide sequence ID" value="NZ_LR792632.1"/>
</dbReference>
<dbReference type="AlphaFoldDB" id="A0A8D6PP49"/>
<dbReference type="Proteomes" id="UP000679213">
    <property type="component" value="Chromosome I"/>
</dbReference>
<sequence>MDDIIKILKEFGIFSEYLKILDIEVEGDKYITILIPDALDWIELEEIEEILEKKMDNVRIKISKLPLSRFIKIYLERNLKNKTYGNFIENIEIDGINYALYIDWKNKKIIIHKFNGKNPITESCKLSSSWETPWGLWVLGFKSREEAKKFAENLASEIYKYYKIKFESVEHKRCLMEN</sequence>
<organism evidence="1 2">
    <name type="scientific">Methanocaldococcus lauensis</name>
    <dbReference type="NCBI Taxonomy" id="2546128"/>
    <lineage>
        <taxon>Archaea</taxon>
        <taxon>Methanobacteriati</taxon>
        <taxon>Methanobacteriota</taxon>
        <taxon>Methanomada group</taxon>
        <taxon>Methanococci</taxon>
        <taxon>Methanococcales</taxon>
        <taxon>Methanocaldococcaceae</taxon>
        <taxon>Methanocaldococcus</taxon>
    </lineage>
</organism>
<evidence type="ECO:0000313" key="1">
    <source>
        <dbReference type="EMBL" id="CAB3287303.1"/>
    </source>
</evidence>
<gene>
    <name evidence="1" type="ORF">MLAUSG7_0130</name>
</gene>
<reference evidence="1 2" key="1">
    <citation type="submission" date="2020-04" db="EMBL/GenBank/DDBJ databases">
        <authorList>
            <consortium name="Genoscope - CEA"/>
            <person name="William W."/>
        </authorList>
    </citation>
    <scope>NUCLEOTIDE SEQUENCE [LARGE SCALE GENOMIC DNA]</scope>
    <source>
        <strain evidence="1 2">SG7</strain>
    </source>
</reference>
<proteinExistence type="predicted"/>
<dbReference type="EMBL" id="LR792632">
    <property type="protein sequence ID" value="CAB3287303.1"/>
    <property type="molecule type" value="Genomic_DNA"/>
</dbReference>
<name>A0A8D6PP49_9EURY</name>
<dbReference type="KEGG" id="mesg:MLAUSG7_0130"/>
<dbReference type="GeneID" id="65882939"/>
<evidence type="ECO:0000313" key="2">
    <source>
        <dbReference type="Proteomes" id="UP000679213"/>
    </source>
</evidence>